<reference evidence="1" key="1">
    <citation type="journal article" date="2015" name="Nature">
        <title>Complex archaea that bridge the gap between prokaryotes and eukaryotes.</title>
        <authorList>
            <person name="Spang A."/>
            <person name="Saw J.H."/>
            <person name="Jorgensen S.L."/>
            <person name="Zaremba-Niedzwiedzka K."/>
            <person name="Martijn J."/>
            <person name="Lind A.E."/>
            <person name="van Eijk R."/>
            <person name="Schleper C."/>
            <person name="Guy L."/>
            <person name="Ettema T.J."/>
        </authorList>
    </citation>
    <scope>NUCLEOTIDE SEQUENCE</scope>
</reference>
<dbReference type="AlphaFoldDB" id="A0A0F9C649"/>
<dbReference type="EMBL" id="LAZR01045840">
    <property type="protein sequence ID" value="KKK97914.1"/>
    <property type="molecule type" value="Genomic_DNA"/>
</dbReference>
<gene>
    <name evidence="1" type="ORF">LCGC14_2648000</name>
</gene>
<name>A0A0F9C649_9ZZZZ</name>
<evidence type="ECO:0000313" key="1">
    <source>
        <dbReference type="EMBL" id="KKK97914.1"/>
    </source>
</evidence>
<feature type="non-terminal residue" evidence="1">
    <location>
        <position position="139"/>
    </location>
</feature>
<accession>A0A0F9C649</accession>
<protein>
    <submittedName>
        <fullName evidence="1">Uncharacterized protein</fullName>
    </submittedName>
</protein>
<sequence>MTRNSDAIGHLGGLIHPARTGGATALTVLPPLEHRIRLSDAQDLTEAINRRRYLTYQDDQEFSPAGCVKDPTGSLGGVPSTPTRMEWLWPLAGADENKTIVNGAPGEGEIGFFEKLNGTEDWTDPSLTARRGSVRAVHI</sequence>
<proteinExistence type="predicted"/>
<organism evidence="1">
    <name type="scientific">marine sediment metagenome</name>
    <dbReference type="NCBI Taxonomy" id="412755"/>
    <lineage>
        <taxon>unclassified sequences</taxon>
        <taxon>metagenomes</taxon>
        <taxon>ecological metagenomes</taxon>
    </lineage>
</organism>
<comment type="caution">
    <text evidence="1">The sequence shown here is derived from an EMBL/GenBank/DDBJ whole genome shotgun (WGS) entry which is preliminary data.</text>
</comment>